<gene>
    <name evidence="2" type="ORF">HNR21_004782</name>
</gene>
<dbReference type="InterPro" id="IPR003032">
    <property type="entry name" value="Ryanodine_rcpt"/>
</dbReference>
<reference evidence="2 3" key="1">
    <citation type="submission" date="2020-08" db="EMBL/GenBank/DDBJ databases">
        <title>Sequencing the genomes of 1000 actinobacteria strains.</title>
        <authorList>
            <person name="Klenk H.-P."/>
        </authorList>
    </citation>
    <scope>NUCLEOTIDE SEQUENCE [LARGE SCALE GENOMIC DNA]</scope>
    <source>
        <strain evidence="2 3">DSM 45823</strain>
    </source>
</reference>
<name>A0A7W3N1P3_9ACTN</name>
<evidence type="ECO:0000313" key="3">
    <source>
        <dbReference type="Proteomes" id="UP000539313"/>
    </source>
</evidence>
<sequence>MTTPEDIARIARVAHEANRAWQIATGDPDPSPPWEQAPAWQRDSAVAGVTQALAGAGPEELHEAWARRKLAEGWQYGPAKNAQARTHPSLVRYDLLPETERRKDELFAAVVRALTGGLQDPVPSRQQEQGEQQVPSVGRIVHYVSYGTPGGEYASQCRAAVVTEVNVEEPLQVGLCVLNPGGVFFRPLAEGGCFQAEGERRGGTWHWPERT</sequence>
<accession>A0A7W3N1P3</accession>
<dbReference type="Pfam" id="PF02026">
    <property type="entry name" value="RyR"/>
    <property type="match status" value="1"/>
</dbReference>
<dbReference type="EMBL" id="JACJII010000001">
    <property type="protein sequence ID" value="MBA9005900.1"/>
    <property type="molecule type" value="Genomic_DNA"/>
</dbReference>
<organism evidence="2 3">
    <name type="scientific">Thermomonospora cellulosilytica</name>
    <dbReference type="NCBI Taxonomy" id="1411118"/>
    <lineage>
        <taxon>Bacteria</taxon>
        <taxon>Bacillati</taxon>
        <taxon>Actinomycetota</taxon>
        <taxon>Actinomycetes</taxon>
        <taxon>Streptosporangiales</taxon>
        <taxon>Thermomonosporaceae</taxon>
        <taxon>Thermomonospora</taxon>
    </lineage>
</organism>
<feature type="domain" description="Ryanodine receptor Ryr" evidence="1">
    <location>
        <begin position="58"/>
        <end position="105"/>
    </location>
</feature>
<evidence type="ECO:0000313" key="2">
    <source>
        <dbReference type="EMBL" id="MBA9005900.1"/>
    </source>
</evidence>
<comment type="caution">
    <text evidence="2">The sequence shown here is derived from an EMBL/GenBank/DDBJ whole genome shotgun (WGS) entry which is preliminary data.</text>
</comment>
<dbReference type="Gene3D" id="6.20.350.10">
    <property type="match status" value="1"/>
</dbReference>
<dbReference type="RefSeq" id="WP_220500278.1">
    <property type="nucleotide sequence ID" value="NZ_JACJII010000001.1"/>
</dbReference>
<keyword evidence="3" id="KW-1185">Reference proteome</keyword>
<dbReference type="Proteomes" id="UP000539313">
    <property type="component" value="Unassembled WGS sequence"/>
</dbReference>
<evidence type="ECO:0000259" key="1">
    <source>
        <dbReference type="Pfam" id="PF02026"/>
    </source>
</evidence>
<proteinExistence type="predicted"/>
<protein>
    <recommendedName>
        <fullName evidence="1">Ryanodine receptor Ryr domain-containing protein</fullName>
    </recommendedName>
</protein>
<dbReference type="AlphaFoldDB" id="A0A7W3N1P3"/>